<proteinExistence type="predicted"/>
<evidence type="ECO:0000259" key="3">
    <source>
        <dbReference type="Pfam" id="PF14763"/>
    </source>
</evidence>
<evidence type="ECO:0000313" key="4">
    <source>
        <dbReference type="EMBL" id="CAH3181350.1"/>
    </source>
</evidence>
<dbReference type="InterPro" id="IPR029437">
    <property type="entry name" value="HPS3_N"/>
</dbReference>
<sequence>MVRVLLFHYFKSQRVFFDSFQPTSITSTKDYLFLATGEMKVLVYSLELPNFPLFCQFPTISKPVNLICNERAKCVVTIEKKTERRRSRRSASTHSRAYFNWFKANLEEPVRTYVAGHSLKQSQEAEEAAKAFLALEIPTQFNVSDICCCPTSGNVAIAGETRVSLFRWNRYPQSDGSNTGTLSRDLEHFLDIEPSMSIKGLALSDSYLALRSNLDVQVLKLVFMLERESIPPSGRGKLSSHSATLQNRATTSGHVDQTQDYNQTNDDNCTLWSFDDCSLLSLSSKQPSVKSPDQDFMFPTIRKEKVFKDCLPECKEVLGPVSDVPGHPVTVVFGGLFGIGIAVDRPMLKVKGVTMLYRRFRAEQLSNDGNDAATLHTLQLLPTYTQGVPHIKEMQKSPLVSKSPSDPTLCGMCCLISGPKEGFLYDVFGSCKLLSYYKYTCDTISVSTCSGLLHAITRQGIETYTVRMYAAASDWVRGNVVVDVKLDQRHSSVEQLEVTVNMMKRIEENCQDLRGKSDVEFLVGSCDETTLNTSSVAVFPKSVESTRVVCKTNGHVDQEEPQNTAAISVTDLSSSASDSNTSSVAVSSKIVEPTRCVVCKTNGHIDQEEEQNTAADILNNDLPLSASDSNISSVAISSKRVEETSVVCKTNGHVEQEEPQSTATNIVTDDLPSSASHSNASFVAVFPKSVEPTSLSCKTGERVELEENEKTATSTVNDDLPLSESDSNVSDFESVDSTSCNNSKPPGTEISREMLPSNSECEPSPSDVTLTVDNSGRTLVRFTSRSRTPSPALAMKEGQNDSESSTENETVQSTRTFASASLGLSGSSGTKLSETAYFAAINKLTNDSGWTLPVFDLESLRKRCPPSSLDICLIGMYPFAGSQYVLATGERVVLLTRASHDALQRSKSFRNRPPKPQQEQGDSSKPDWTVYVLQNMESTQLYKAVMPLASRCQKHNAQAYQHLVCEQHMFLRNLCLASVTGQEDKKTKKVQKLLCESAANLADLYARIPSVYQDSADYFNMTGLSLRDIVNRAYHKSGQTTVAEGLIHFLDEKLLGFDEPVPVSENTAKKIFKLYSKGKPERVAEIILVSSLSGFSSDTALSALEDLKKAKFADGGVYSLSPLDNLVRAVLYLHQCEPDHAQAALFSIPKKKLVEVLTTHYYLLHEDGTHFTPLAQLLRKHQPAVFLQGLLQLHDKYILSLDTLLTLLGASRPDAHQNELAIGFMEAVLNDKGRGDSFAATVIPLCSVYLERIRSHRRKRQSTSSHQHVPKGEGHFGARHLWLNKVSPFQGSLTHSVPGCPCSKPSSPQCSPQLSRSSLFSGPSRRGAGVMYTGDTSMRVHECCCCCCNEDLLKLQALLCSKFVSSDVCDFVLRRIEDQKMKDMTSIFLLCLPHVNRYTEAVAVILEDFPEIILPYADTYFDQDVEKWSHLLKTILDLCKEGPNSDDSEFKKESIVAVLRGTLQQLCTIVTPNEFLALLPNDGCIGFFLPYLQQCYSRCASDLVNKRLVTRTRQLTS</sequence>
<dbReference type="Pfam" id="PF14761">
    <property type="entry name" value="HPS3_N"/>
    <property type="match status" value="2"/>
</dbReference>
<reference evidence="4 5" key="1">
    <citation type="submission" date="2022-05" db="EMBL/GenBank/DDBJ databases">
        <authorList>
            <consortium name="Genoscope - CEA"/>
            <person name="William W."/>
        </authorList>
    </citation>
    <scope>NUCLEOTIDE SEQUENCE [LARGE SCALE GENOMIC DNA]</scope>
</reference>
<feature type="domain" description="BLOC-2 complex member HPS3 C-terminal" evidence="3">
    <location>
        <begin position="940"/>
        <end position="1319"/>
    </location>
</feature>
<dbReference type="Proteomes" id="UP001159427">
    <property type="component" value="Unassembled WGS sequence"/>
</dbReference>
<evidence type="ECO:0000259" key="2">
    <source>
        <dbReference type="Pfam" id="PF14761"/>
    </source>
</evidence>
<feature type="compositionally biased region" description="Polar residues" evidence="1">
    <location>
        <begin position="801"/>
        <end position="813"/>
    </location>
</feature>
<organism evidence="4 5">
    <name type="scientific">Porites evermanni</name>
    <dbReference type="NCBI Taxonomy" id="104178"/>
    <lineage>
        <taxon>Eukaryota</taxon>
        <taxon>Metazoa</taxon>
        <taxon>Cnidaria</taxon>
        <taxon>Anthozoa</taxon>
        <taxon>Hexacorallia</taxon>
        <taxon>Scleractinia</taxon>
        <taxon>Fungiina</taxon>
        <taxon>Poritidae</taxon>
        <taxon>Porites</taxon>
    </lineage>
</organism>
<feature type="region of interest" description="Disordered" evidence="1">
    <location>
        <begin position="904"/>
        <end position="925"/>
    </location>
</feature>
<feature type="region of interest" description="Disordered" evidence="1">
    <location>
        <begin position="783"/>
        <end position="813"/>
    </location>
</feature>
<feature type="domain" description="BLOC-2 complex member HPS3 N-terminal" evidence="2">
    <location>
        <begin position="7"/>
        <end position="240"/>
    </location>
</feature>
<feature type="domain" description="BLOC-2 complex member HPS3 C-terminal" evidence="3">
    <location>
        <begin position="1345"/>
        <end position="1497"/>
    </location>
</feature>
<dbReference type="InterPro" id="IPR017216">
    <property type="entry name" value="HPS3"/>
</dbReference>
<dbReference type="PANTHER" id="PTHR28633">
    <property type="entry name" value="HERMANSKY-PUDLAK SYNDROME 3 PROTEIN"/>
    <property type="match status" value="1"/>
</dbReference>
<feature type="region of interest" description="Disordered" evidence="1">
    <location>
        <begin position="697"/>
        <end position="768"/>
    </location>
</feature>
<feature type="compositionally biased region" description="Polar residues" evidence="1">
    <location>
        <begin position="756"/>
        <end position="768"/>
    </location>
</feature>
<dbReference type="EMBL" id="CALNXI010002003">
    <property type="protein sequence ID" value="CAH3181350.1"/>
    <property type="molecule type" value="Genomic_DNA"/>
</dbReference>
<accession>A0ABN8RPE0</accession>
<evidence type="ECO:0008006" key="6">
    <source>
        <dbReference type="Google" id="ProtNLM"/>
    </source>
</evidence>
<name>A0ABN8RPE0_9CNID</name>
<protein>
    <recommendedName>
        <fullName evidence="6">Hermansky-Pudlak syndrome 3 protein</fullName>
    </recommendedName>
</protein>
<dbReference type="Pfam" id="PF14763">
    <property type="entry name" value="HPS3_C"/>
    <property type="match status" value="2"/>
</dbReference>
<feature type="compositionally biased region" description="Basic and acidic residues" evidence="1">
    <location>
        <begin position="699"/>
        <end position="710"/>
    </location>
</feature>
<feature type="domain" description="BLOC-2 complex member HPS3 N-terminal" evidence="2">
    <location>
        <begin position="353"/>
        <end position="473"/>
    </location>
</feature>
<feature type="compositionally biased region" description="Polar residues" evidence="1">
    <location>
        <begin position="724"/>
        <end position="745"/>
    </location>
</feature>
<gene>
    <name evidence="4" type="ORF">PEVE_00013599</name>
</gene>
<comment type="caution">
    <text evidence="4">The sequence shown here is derived from an EMBL/GenBank/DDBJ whole genome shotgun (WGS) entry which is preliminary data.</text>
</comment>
<dbReference type="PANTHER" id="PTHR28633:SF1">
    <property type="entry name" value="BLOC-2 COMPLEX MEMBER HPS3"/>
    <property type="match status" value="1"/>
</dbReference>
<evidence type="ECO:0000256" key="1">
    <source>
        <dbReference type="SAM" id="MobiDB-lite"/>
    </source>
</evidence>
<evidence type="ECO:0000313" key="5">
    <source>
        <dbReference type="Proteomes" id="UP001159427"/>
    </source>
</evidence>
<keyword evidence="5" id="KW-1185">Reference proteome</keyword>
<dbReference type="InterPro" id="IPR029438">
    <property type="entry name" value="HPS3_C"/>
</dbReference>